<dbReference type="EMBL" id="LAZR01065609">
    <property type="protein sequence ID" value="KKK55204.1"/>
    <property type="molecule type" value="Genomic_DNA"/>
</dbReference>
<organism evidence="1">
    <name type="scientific">marine sediment metagenome</name>
    <dbReference type="NCBI Taxonomy" id="412755"/>
    <lineage>
        <taxon>unclassified sequences</taxon>
        <taxon>metagenomes</taxon>
        <taxon>ecological metagenomes</taxon>
    </lineage>
</organism>
<gene>
    <name evidence="1" type="ORF">LCGC14_3076900</name>
</gene>
<dbReference type="AlphaFoldDB" id="A0A0F8YLY3"/>
<protein>
    <submittedName>
        <fullName evidence="1">Uncharacterized protein</fullName>
    </submittedName>
</protein>
<proteinExistence type="predicted"/>
<reference evidence="1" key="1">
    <citation type="journal article" date="2015" name="Nature">
        <title>Complex archaea that bridge the gap between prokaryotes and eukaryotes.</title>
        <authorList>
            <person name="Spang A."/>
            <person name="Saw J.H."/>
            <person name="Jorgensen S.L."/>
            <person name="Zaremba-Niedzwiedzka K."/>
            <person name="Martijn J."/>
            <person name="Lind A.E."/>
            <person name="van Eijk R."/>
            <person name="Schleper C."/>
            <person name="Guy L."/>
            <person name="Ettema T.J."/>
        </authorList>
    </citation>
    <scope>NUCLEOTIDE SEQUENCE</scope>
</reference>
<accession>A0A0F8YLY3</accession>
<sequence>MSSSKETGVFVGAFVPGDTAAKLTLASASSGFSPIKMSKSDI</sequence>
<feature type="non-terminal residue" evidence="1">
    <location>
        <position position="42"/>
    </location>
</feature>
<comment type="caution">
    <text evidence="1">The sequence shown here is derived from an EMBL/GenBank/DDBJ whole genome shotgun (WGS) entry which is preliminary data.</text>
</comment>
<evidence type="ECO:0000313" key="1">
    <source>
        <dbReference type="EMBL" id="KKK55204.1"/>
    </source>
</evidence>
<name>A0A0F8YLY3_9ZZZZ</name>